<dbReference type="SMART" id="SM00357">
    <property type="entry name" value="CSP"/>
    <property type="match status" value="1"/>
</dbReference>
<evidence type="ECO:0000259" key="4">
    <source>
        <dbReference type="PROSITE" id="PS51857"/>
    </source>
</evidence>
<dbReference type="InterPro" id="IPR019844">
    <property type="entry name" value="CSD_CS"/>
</dbReference>
<feature type="transmembrane region" description="Helical" evidence="3">
    <location>
        <begin position="112"/>
        <end position="130"/>
    </location>
</feature>
<dbReference type="Gene3D" id="2.40.50.140">
    <property type="entry name" value="Nucleic acid-binding proteins"/>
    <property type="match status" value="1"/>
</dbReference>
<dbReference type="CDD" id="cd04458">
    <property type="entry name" value="CSP_CDS"/>
    <property type="match status" value="1"/>
</dbReference>
<keyword evidence="3" id="KW-0812">Transmembrane</keyword>
<evidence type="ECO:0000256" key="3">
    <source>
        <dbReference type="SAM" id="Phobius"/>
    </source>
</evidence>
<feature type="domain" description="CSD" evidence="4">
    <location>
        <begin position="2"/>
        <end position="66"/>
    </location>
</feature>
<dbReference type="SUPFAM" id="SSF50249">
    <property type="entry name" value="Nucleic acid-binding proteins"/>
    <property type="match status" value="1"/>
</dbReference>
<keyword evidence="6" id="KW-1185">Reference proteome</keyword>
<dbReference type="InterPro" id="IPR050181">
    <property type="entry name" value="Cold_shock_domain"/>
</dbReference>
<dbReference type="InterPro" id="IPR011129">
    <property type="entry name" value="CSD"/>
</dbReference>
<feature type="compositionally biased region" description="Low complexity" evidence="2">
    <location>
        <begin position="75"/>
        <end position="86"/>
    </location>
</feature>
<reference evidence="6" key="1">
    <citation type="journal article" date="2019" name="Int. J. Syst. Evol. Microbiol.">
        <title>The Global Catalogue of Microorganisms (GCM) 10K type strain sequencing project: providing services to taxonomists for standard genome sequencing and annotation.</title>
        <authorList>
            <consortium name="The Broad Institute Genomics Platform"/>
            <consortium name="The Broad Institute Genome Sequencing Center for Infectious Disease"/>
            <person name="Wu L."/>
            <person name="Ma J."/>
        </authorList>
    </citation>
    <scope>NUCLEOTIDE SEQUENCE [LARGE SCALE GENOMIC DNA]</scope>
    <source>
        <strain evidence="6">NBRC 109341</strain>
    </source>
</reference>
<comment type="subcellular location">
    <subcellularLocation>
        <location evidence="1">Cytoplasm</location>
    </subcellularLocation>
</comment>
<evidence type="ECO:0000256" key="1">
    <source>
        <dbReference type="RuleBase" id="RU000408"/>
    </source>
</evidence>
<feature type="transmembrane region" description="Helical" evidence="3">
    <location>
        <begin position="136"/>
        <end position="154"/>
    </location>
</feature>
<evidence type="ECO:0000313" key="6">
    <source>
        <dbReference type="Proteomes" id="UP001156903"/>
    </source>
</evidence>
<keyword evidence="3" id="KW-1133">Transmembrane helix</keyword>
<feature type="transmembrane region" description="Helical" evidence="3">
    <location>
        <begin position="201"/>
        <end position="221"/>
    </location>
</feature>
<feature type="region of interest" description="Disordered" evidence="2">
    <location>
        <begin position="64"/>
        <end position="108"/>
    </location>
</feature>
<name>A0ABQ6C404_9BURK</name>
<sequence>MKKQGTVVRWDSAKGFGFIRSGQTTADVFFHIRDYRGSEAPVVGQSVGFEEIVVGGKGPRAMDVHPAGMPASGMPRPAARRPSTTSRPPPAPRPTAPRRPPPPASPRTDTTGVALGLMLLWIALLGLGVWRGQLGWVLLPALLGLNLMTFFLYWQDKHAAQHGQWRTKENHLHLLALLGGWPGAWLAQRALRHKTVKAPFVLGYWATVGLHLVLLALWVFAPEVGPLLGPLAGG</sequence>
<dbReference type="Pfam" id="PF00313">
    <property type="entry name" value="CSD"/>
    <property type="match status" value="1"/>
</dbReference>
<proteinExistence type="predicted"/>
<organism evidence="5 6">
    <name type="scientific">Hydrogenophaga electricum</name>
    <dbReference type="NCBI Taxonomy" id="1230953"/>
    <lineage>
        <taxon>Bacteria</taxon>
        <taxon>Pseudomonadati</taxon>
        <taxon>Pseudomonadota</taxon>
        <taxon>Betaproteobacteria</taxon>
        <taxon>Burkholderiales</taxon>
        <taxon>Comamonadaceae</taxon>
        <taxon>Hydrogenophaga</taxon>
    </lineage>
</organism>
<evidence type="ECO:0000313" key="5">
    <source>
        <dbReference type="EMBL" id="GLS13056.1"/>
    </source>
</evidence>
<dbReference type="PROSITE" id="PS51857">
    <property type="entry name" value="CSD_2"/>
    <property type="match status" value="1"/>
</dbReference>
<gene>
    <name evidence="5" type="ORF">GCM10007935_04840</name>
</gene>
<feature type="compositionally biased region" description="Pro residues" evidence="2">
    <location>
        <begin position="87"/>
        <end position="105"/>
    </location>
</feature>
<evidence type="ECO:0000256" key="2">
    <source>
        <dbReference type="SAM" id="MobiDB-lite"/>
    </source>
</evidence>
<dbReference type="EMBL" id="BSPB01000002">
    <property type="protein sequence ID" value="GLS13056.1"/>
    <property type="molecule type" value="Genomic_DNA"/>
</dbReference>
<dbReference type="RefSeq" id="WP_284306511.1">
    <property type="nucleotide sequence ID" value="NZ_BSPB01000002.1"/>
</dbReference>
<dbReference type="InterPro" id="IPR010718">
    <property type="entry name" value="DUF1294"/>
</dbReference>
<accession>A0ABQ6C404</accession>
<dbReference type="InterPro" id="IPR002059">
    <property type="entry name" value="CSP_DNA-bd"/>
</dbReference>
<protein>
    <submittedName>
        <fullName evidence="5">Cold-shock protein</fullName>
    </submittedName>
</protein>
<comment type="caution">
    <text evidence="5">The sequence shown here is derived from an EMBL/GenBank/DDBJ whole genome shotgun (WGS) entry which is preliminary data.</text>
</comment>
<keyword evidence="3" id="KW-0472">Membrane</keyword>
<dbReference type="Proteomes" id="UP001156903">
    <property type="component" value="Unassembled WGS sequence"/>
</dbReference>
<dbReference type="PANTHER" id="PTHR11544">
    <property type="entry name" value="COLD SHOCK DOMAIN CONTAINING PROTEINS"/>
    <property type="match status" value="1"/>
</dbReference>
<dbReference type="Pfam" id="PF06961">
    <property type="entry name" value="DUF1294"/>
    <property type="match status" value="1"/>
</dbReference>
<dbReference type="PROSITE" id="PS00352">
    <property type="entry name" value="CSD_1"/>
    <property type="match status" value="1"/>
</dbReference>
<dbReference type="InterPro" id="IPR012340">
    <property type="entry name" value="NA-bd_OB-fold"/>
</dbReference>